<accession>Q6CMQ0</accession>
<protein>
    <submittedName>
        <fullName evidence="4">KLLA0E18547p</fullName>
    </submittedName>
</protein>
<organism evidence="4 5">
    <name type="scientific">Kluyveromyces lactis (strain ATCC 8585 / CBS 2359 / DSM 70799 / NBRC 1267 / NRRL Y-1140 / WM37)</name>
    <name type="common">Yeast</name>
    <name type="synonym">Candida sphaerica</name>
    <dbReference type="NCBI Taxonomy" id="284590"/>
    <lineage>
        <taxon>Eukaryota</taxon>
        <taxon>Fungi</taxon>
        <taxon>Dikarya</taxon>
        <taxon>Ascomycota</taxon>
        <taxon>Saccharomycotina</taxon>
        <taxon>Saccharomycetes</taxon>
        <taxon>Saccharomycetales</taxon>
        <taxon>Saccharomycetaceae</taxon>
        <taxon>Kluyveromyces</taxon>
    </lineage>
</organism>
<feature type="region of interest" description="Disordered" evidence="2">
    <location>
        <begin position="164"/>
        <end position="191"/>
    </location>
</feature>
<dbReference type="AlphaFoldDB" id="Q6CMQ0"/>
<dbReference type="EMBL" id="CR382125">
    <property type="protein sequence ID" value="CAG99876.1"/>
    <property type="molecule type" value="Genomic_DNA"/>
</dbReference>
<dbReference type="InterPro" id="IPR013087">
    <property type="entry name" value="Znf_C2H2_type"/>
</dbReference>
<reference evidence="4 5" key="1">
    <citation type="journal article" date="2004" name="Nature">
        <title>Genome evolution in yeasts.</title>
        <authorList>
            <consortium name="Genolevures"/>
            <person name="Dujon B."/>
            <person name="Sherman D."/>
            <person name="Fischer G."/>
            <person name="Durrens P."/>
            <person name="Casaregola S."/>
            <person name="Lafontaine I."/>
            <person name="de Montigny J."/>
            <person name="Marck C."/>
            <person name="Neuveglise C."/>
            <person name="Talla E."/>
            <person name="Goffard N."/>
            <person name="Frangeul L."/>
            <person name="Aigle M."/>
            <person name="Anthouard V."/>
            <person name="Babour A."/>
            <person name="Barbe V."/>
            <person name="Barnay S."/>
            <person name="Blanchin S."/>
            <person name="Beckerich J.M."/>
            <person name="Beyne E."/>
            <person name="Bleykasten C."/>
            <person name="Boisrame A."/>
            <person name="Boyer J."/>
            <person name="Cattolico L."/>
            <person name="Confanioleri F."/>
            <person name="de Daruvar A."/>
            <person name="Despons L."/>
            <person name="Fabre E."/>
            <person name="Fairhead C."/>
            <person name="Ferry-Dumazet H."/>
            <person name="Groppi A."/>
            <person name="Hantraye F."/>
            <person name="Hennequin C."/>
            <person name="Jauniaux N."/>
            <person name="Joyet P."/>
            <person name="Kachouri R."/>
            <person name="Kerrest A."/>
            <person name="Koszul R."/>
            <person name="Lemaire M."/>
            <person name="Lesur I."/>
            <person name="Ma L."/>
            <person name="Muller H."/>
            <person name="Nicaud J.M."/>
            <person name="Nikolski M."/>
            <person name="Oztas S."/>
            <person name="Ozier-Kalogeropoulos O."/>
            <person name="Pellenz S."/>
            <person name="Potier S."/>
            <person name="Richard G.F."/>
            <person name="Straub M.L."/>
            <person name="Suleau A."/>
            <person name="Swennene D."/>
            <person name="Tekaia F."/>
            <person name="Wesolowski-Louvel M."/>
            <person name="Westhof E."/>
            <person name="Wirth B."/>
            <person name="Zeniou-Meyer M."/>
            <person name="Zivanovic I."/>
            <person name="Bolotin-Fukuhara M."/>
            <person name="Thierry A."/>
            <person name="Bouchier C."/>
            <person name="Caudron B."/>
            <person name="Scarpelli C."/>
            <person name="Gaillardin C."/>
            <person name="Weissenbach J."/>
            <person name="Wincker P."/>
            <person name="Souciet J.L."/>
        </authorList>
    </citation>
    <scope>NUCLEOTIDE SEQUENCE [LARGE SCALE GENOMIC DNA]</scope>
    <source>
        <strain evidence="5">ATCC 8585 / CBS 2359 / DSM 70799 / NBRC 1267 / NRRL Y-1140 / WM37</strain>
    </source>
</reference>
<name>Q6CMQ0_KLULA</name>
<dbReference type="SUPFAM" id="SSF57667">
    <property type="entry name" value="beta-beta-alpha zinc fingers"/>
    <property type="match status" value="1"/>
</dbReference>
<feature type="compositionally biased region" description="Polar residues" evidence="2">
    <location>
        <begin position="164"/>
        <end position="177"/>
    </location>
</feature>
<dbReference type="PANTHER" id="PTHR46105:SF28">
    <property type="entry name" value="ZINC FINGER PROTEIN 37-LIKE"/>
    <property type="match status" value="1"/>
</dbReference>
<dbReference type="InParanoid" id="Q6CMQ0"/>
<dbReference type="KEGG" id="kla:KLLA0_E18547g"/>
<proteinExistence type="predicted"/>
<keyword evidence="5" id="KW-1185">Reference proteome</keyword>
<sequence>MNINTNTDADIGPNSGLGFGNVMVKHEQELLQKQQLFQMSQYQQQQQQQQQVQQQQQQQQQQPQHQMMQRSTTPVMMHPVYYTNNGASSQHSQQLPQSQASAFTHNSSIGGSGGFNTSSNSSLNSAGHDSNQLLSLQSNNGNINSTSQLQQHQYQNMYQHQQPTFPLSQSNQTNRIFSSNSTSANTTNYQYSNNNNLQQAYHPAVPVHSIDRMQHYKQLHNLQQLQMLQVKLQAQTQNLSHNIQPSTALQPLNIRTGEDSFSTFKEHNTHEQQLLSNPNNGRDQDHDQQQQQLTHDGVPHESHHSYQCHLCEKQFRRKSWLKRHLLSHSNVKKFHCPWCSSTHKRKDNLLQHLKLKHTQYLLHEFTLFGILMNVNNGSGNTANLVTTSTGETICLINNEPSTTIRDMLDSNALPKDQVKRCLNYIVDSKCS</sequence>
<feature type="compositionally biased region" description="Low complexity" evidence="2">
    <location>
        <begin position="87"/>
        <end position="140"/>
    </location>
</feature>
<evidence type="ECO:0000256" key="2">
    <source>
        <dbReference type="SAM" id="MobiDB-lite"/>
    </source>
</evidence>
<feature type="compositionally biased region" description="Low complexity" evidence="2">
    <location>
        <begin position="178"/>
        <end position="191"/>
    </location>
</feature>
<keyword evidence="1" id="KW-0863">Zinc-finger</keyword>
<evidence type="ECO:0000259" key="3">
    <source>
        <dbReference type="PROSITE" id="PS50157"/>
    </source>
</evidence>
<evidence type="ECO:0000313" key="4">
    <source>
        <dbReference type="EMBL" id="CAG99876.1"/>
    </source>
</evidence>
<feature type="compositionally biased region" description="Polar residues" evidence="2">
    <location>
        <begin position="271"/>
        <end position="281"/>
    </location>
</feature>
<dbReference type="PaxDb" id="284590-Q6CMQ0"/>
<gene>
    <name evidence="4" type="ORF">KLLA0_E18547g</name>
</gene>
<dbReference type="OMA" id="NIHKCHF"/>
<evidence type="ECO:0000313" key="5">
    <source>
        <dbReference type="Proteomes" id="UP000000598"/>
    </source>
</evidence>
<keyword evidence="1" id="KW-0479">Metal-binding</keyword>
<dbReference type="PROSITE" id="PS50157">
    <property type="entry name" value="ZINC_FINGER_C2H2_2"/>
    <property type="match status" value="1"/>
</dbReference>
<dbReference type="InterPro" id="IPR036236">
    <property type="entry name" value="Znf_C2H2_sf"/>
</dbReference>
<dbReference type="GO" id="GO:0000981">
    <property type="term" value="F:DNA-binding transcription factor activity, RNA polymerase II-specific"/>
    <property type="evidence" value="ECO:0007669"/>
    <property type="project" value="TreeGrafter"/>
</dbReference>
<dbReference type="SMART" id="SM00355">
    <property type="entry name" value="ZnF_C2H2"/>
    <property type="match status" value="2"/>
</dbReference>
<dbReference type="GO" id="GO:0008270">
    <property type="term" value="F:zinc ion binding"/>
    <property type="evidence" value="ECO:0007669"/>
    <property type="project" value="UniProtKB-KW"/>
</dbReference>
<dbReference type="HOGENOM" id="CLU_636250_0_0_1"/>
<dbReference type="PANTHER" id="PTHR46105">
    <property type="entry name" value="AGAP004733-PA"/>
    <property type="match status" value="1"/>
</dbReference>
<dbReference type="InterPro" id="IPR050457">
    <property type="entry name" value="ZnFinger_BTB_dom_contain"/>
</dbReference>
<feature type="region of interest" description="Disordered" evidence="2">
    <location>
        <begin position="267"/>
        <end position="301"/>
    </location>
</feature>
<dbReference type="Gene3D" id="3.30.160.60">
    <property type="entry name" value="Classic Zinc Finger"/>
    <property type="match status" value="1"/>
</dbReference>
<dbReference type="eggNOG" id="KOG1721">
    <property type="taxonomic scope" value="Eukaryota"/>
</dbReference>
<feature type="region of interest" description="Disordered" evidence="2">
    <location>
        <begin position="79"/>
        <end position="144"/>
    </location>
</feature>
<keyword evidence="1" id="KW-0862">Zinc</keyword>
<dbReference type="Proteomes" id="UP000000598">
    <property type="component" value="Chromosome E"/>
</dbReference>
<feature type="domain" description="C2H2-type" evidence="3">
    <location>
        <begin position="306"/>
        <end position="333"/>
    </location>
</feature>
<dbReference type="PROSITE" id="PS00028">
    <property type="entry name" value="ZINC_FINGER_C2H2_1"/>
    <property type="match status" value="1"/>
</dbReference>
<evidence type="ECO:0000256" key="1">
    <source>
        <dbReference type="PROSITE-ProRule" id="PRU00042"/>
    </source>
</evidence>
<dbReference type="GO" id="GO:0000978">
    <property type="term" value="F:RNA polymerase II cis-regulatory region sequence-specific DNA binding"/>
    <property type="evidence" value="ECO:0007669"/>
    <property type="project" value="TreeGrafter"/>
</dbReference>